<dbReference type="CDD" id="cd00060">
    <property type="entry name" value="FHA"/>
    <property type="match status" value="1"/>
</dbReference>
<organism evidence="3 4">
    <name type="scientific">Agromyces seonyuensis</name>
    <dbReference type="NCBI Taxonomy" id="2662446"/>
    <lineage>
        <taxon>Bacteria</taxon>
        <taxon>Bacillati</taxon>
        <taxon>Actinomycetota</taxon>
        <taxon>Actinomycetes</taxon>
        <taxon>Micrococcales</taxon>
        <taxon>Microbacteriaceae</taxon>
        <taxon>Agromyces</taxon>
    </lineage>
</organism>
<accession>A0A6I4P8S6</accession>
<dbReference type="InterPro" id="IPR000253">
    <property type="entry name" value="FHA_dom"/>
</dbReference>
<dbReference type="Gene3D" id="2.60.200.20">
    <property type="match status" value="1"/>
</dbReference>
<gene>
    <name evidence="3" type="ORF">GB864_17705</name>
</gene>
<reference evidence="3 4" key="1">
    <citation type="submission" date="2019-12" db="EMBL/GenBank/DDBJ databases">
        <authorList>
            <person name="Kim Y.S."/>
        </authorList>
    </citation>
    <scope>NUCLEOTIDE SEQUENCE [LARGE SCALE GENOMIC DNA]</scope>
    <source>
        <strain evidence="3 4">MMS17-SY077</strain>
    </source>
</reference>
<proteinExistence type="predicted"/>
<dbReference type="SUPFAM" id="SSF49879">
    <property type="entry name" value="SMAD/FHA domain"/>
    <property type="match status" value="1"/>
</dbReference>
<feature type="domain" description="FHA" evidence="2">
    <location>
        <begin position="23"/>
        <end position="78"/>
    </location>
</feature>
<dbReference type="Proteomes" id="UP000438182">
    <property type="component" value="Unassembled WGS sequence"/>
</dbReference>
<evidence type="ECO:0000313" key="3">
    <source>
        <dbReference type="EMBL" id="MWC00378.1"/>
    </source>
</evidence>
<comment type="caution">
    <text evidence="3">The sequence shown here is derived from an EMBL/GenBank/DDBJ whole genome shotgun (WGS) entry which is preliminary data.</text>
</comment>
<evidence type="ECO:0000313" key="4">
    <source>
        <dbReference type="Proteomes" id="UP000438182"/>
    </source>
</evidence>
<keyword evidence="4" id="KW-1185">Reference proteome</keyword>
<evidence type="ECO:0000256" key="1">
    <source>
        <dbReference type="ARBA" id="ARBA00022553"/>
    </source>
</evidence>
<sequence length="118" mass="12212">MDDRGIAVLRFDDGARLIAPVAGLLGRNPAPAPGETVDLVQPLEDPSRRISKTHLAVGREPGGAWLVDRGSSNGTEVTAPDGATLELVAGERVVVPYGTTVSLGGGRSFVVEPAEDRA</sequence>
<dbReference type="PROSITE" id="PS50006">
    <property type="entry name" value="FHA_DOMAIN"/>
    <property type="match status" value="1"/>
</dbReference>
<dbReference type="InterPro" id="IPR008984">
    <property type="entry name" value="SMAD_FHA_dom_sf"/>
</dbReference>
<dbReference type="EMBL" id="WSTA01000134">
    <property type="protein sequence ID" value="MWC00378.1"/>
    <property type="molecule type" value="Genomic_DNA"/>
</dbReference>
<evidence type="ECO:0000259" key="2">
    <source>
        <dbReference type="PROSITE" id="PS50006"/>
    </source>
</evidence>
<dbReference type="AlphaFoldDB" id="A0A6I4P8S6"/>
<protein>
    <submittedName>
        <fullName evidence="3">FHA domain-containing protein</fullName>
    </submittedName>
</protein>
<dbReference type="Pfam" id="PF00498">
    <property type="entry name" value="FHA"/>
    <property type="match status" value="1"/>
</dbReference>
<name>A0A6I4P8S6_9MICO</name>
<keyword evidence="1" id="KW-0597">Phosphoprotein</keyword>